<reference evidence="1 2" key="1">
    <citation type="submission" date="2019-11" db="EMBL/GenBank/DDBJ databases">
        <title>Novel species isolated from a subtropical stream in China.</title>
        <authorList>
            <person name="Lu H."/>
        </authorList>
    </citation>
    <scope>NUCLEOTIDE SEQUENCE [LARGE SCALE GENOMIC DNA]</scope>
    <source>
        <strain evidence="1 2">FT80W</strain>
    </source>
</reference>
<name>A0A6I2L7W2_9BURK</name>
<accession>A0A6I2L7W2</accession>
<dbReference type="Proteomes" id="UP000433309">
    <property type="component" value="Unassembled WGS sequence"/>
</dbReference>
<comment type="caution">
    <text evidence="1">The sequence shown here is derived from an EMBL/GenBank/DDBJ whole genome shotgun (WGS) entry which is preliminary data.</text>
</comment>
<organism evidence="1 2">
    <name type="scientific">Duganella guangzhouensis</name>
    <dbReference type="NCBI Taxonomy" id="2666084"/>
    <lineage>
        <taxon>Bacteria</taxon>
        <taxon>Pseudomonadati</taxon>
        <taxon>Pseudomonadota</taxon>
        <taxon>Betaproteobacteria</taxon>
        <taxon>Burkholderiales</taxon>
        <taxon>Oxalobacteraceae</taxon>
        <taxon>Telluria group</taxon>
        <taxon>Duganella</taxon>
    </lineage>
</organism>
<keyword evidence="2" id="KW-1185">Reference proteome</keyword>
<sequence>MKEIDLLKALEQYDDNQIILVEAADGGFDEPVFYVSAVRCREGQEFVDASSSEYRCDLTNGGFGALILGTSTGPTQLG</sequence>
<proteinExistence type="predicted"/>
<gene>
    <name evidence="1" type="ORF">GJ699_30330</name>
</gene>
<dbReference type="RefSeq" id="WP_154383147.1">
    <property type="nucleotide sequence ID" value="NZ_WKJK01000024.1"/>
</dbReference>
<protein>
    <submittedName>
        <fullName evidence="1">Uncharacterized protein</fullName>
    </submittedName>
</protein>
<evidence type="ECO:0000313" key="2">
    <source>
        <dbReference type="Proteomes" id="UP000433309"/>
    </source>
</evidence>
<dbReference type="EMBL" id="WKJK01000024">
    <property type="protein sequence ID" value="MRW94281.1"/>
    <property type="molecule type" value="Genomic_DNA"/>
</dbReference>
<dbReference type="AlphaFoldDB" id="A0A6I2L7W2"/>
<evidence type="ECO:0000313" key="1">
    <source>
        <dbReference type="EMBL" id="MRW94281.1"/>
    </source>
</evidence>